<feature type="chain" id="PRO_5022963537" description="Secreted protein" evidence="2">
    <location>
        <begin position="22"/>
        <end position="136"/>
    </location>
</feature>
<evidence type="ECO:0000313" key="4">
    <source>
        <dbReference type="Proteomes" id="UP000311382"/>
    </source>
</evidence>
<organism evidence="3 4">
    <name type="scientific">Rhodotorula diobovata</name>
    <dbReference type="NCBI Taxonomy" id="5288"/>
    <lineage>
        <taxon>Eukaryota</taxon>
        <taxon>Fungi</taxon>
        <taxon>Dikarya</taxon>
        <taxon>Basidiomycota</taxon>
        <taxon>Pucciniomycotina</taxon>
        <taxon>Microbotryomycetes</taxon>
        <taxon>Sporidiobolales</taxon>
        <taxon>Sporidiobolaceae</taxon>
        <taxon>Rhodotorula</taxon>
    </lineage>
</organism>
<keyword evidence="4" id="KW-1185">Reference proteome</keyword>
<dbReference type="AlphaFoldDB" id="A0A5C5FUD7"/>
<keyword evidence="2" id="KW-0732">Signal</keyword>
<evidence type="ECO:0000256" key="2">
    <source>
        <dbReference type="SAM" id="SignalP"/>
    </source>
</evidence>
<evidence type="ECO:0000313" key="3">
    <source>
        <dbReference type="EMBL" id="TNY19361.1"/>
    </source>
</evidence>
<name>A0A5C5FUD7_9BASI</name>
<reference evidence="3 4" key="1">
    <citation type="submission" date="2019-03" db="EMBL/GenBank/DDBJ databases">
        <title>Rhodosporidium diobovatum UCD-FST 08-225 genome sequencing, assembly, and annotation.</title>
        <authorList>
            <person name="Fakankun I.U."/>
            <person name="Fristensky B."/>
            <person name="Levin D.B."/>
        </authorList>
    </citation>
    <scope>NUCLEOTIDE SEQUENCE [LARGE SCALE GENOMIC DNA]</scope>
    <source>
        <strain evidence="3 4">UCD-FST 08-225</strain>
    </source>
</reference>
<dbReference type="EMBL" id="SOZI01000098">
    <property type="protein sequence ID" value="TNY19361.1"/>
    <property type="molecule type" value="Genomic_DNA"/>
</dbReference>
<feature type="region of interest" description="Disordered" evidence="1">
    <location>
        <begin position="102"/>
        <end position="121"/>
    </location>
</feature>
<protein>
    <recommendedName>
        <fullName evidence="5">Secreted protein</fullName>
    </recommendedName>
</protein>
<gene>
    <name evidence="3" type="ORF">DMC30DRAFT_400636</name>
</gene>
<sequence>MLSRGVLAALRFVLLGHLSRGLVRTTDMIRQAGQTRQILRCVLLERSARGSRRTDWLLGAPSGLLRDPNSVDGRRGARGRPCWTRQTRTRRRADAGLTCAVVDAERPHRPPRGHNCSTSCRSQARISRQKGRTPAC</sequence>
<proteinExistence type="predicted"/>
<comment type="caution">
    <text evidence="3">The sequence shown here is derived from an EMBL/GenBank/DDBJ whole genome shotgun (WGS) entry which is preliminary data.</text>
</comment>
<evidence type="ECO:0000256" key="1">
    <source>
        <dbReference type="SAM" id="MobiDB-lite"/>
    </source>
</evidence>
<feature type="signal peptide" evidence="2">
    <location>
        <begin position="1"/>
        <end position="21"/>
    </location>
</feature>
<evidence type="ECO:0008006" key="5">
    <source>
        <dbReference type="Google" id="ProtNLM"/>
    </source>
</evidence>
<dbReference type="Proteomes" id="UP000311382">
    <property type="component" value="Unassembled WGS sequence"/>
</dbReference>
<accession>A0A5C5FUD7</accession>